<gene>
    <name evidence="3" type="ORF">BEWA_019800</name>
</gene>
<keyword evidence="4" id="KW-1185">Reference proteome</keyword>
<dbReference type="GeneID" id="15806032"/>
<dbReference type="RefSeq" id="XP_004828800.1">
    <property type="nucleotide sequence ID" value="XM_004828743.1"/>
</dbReference>
<feature type="region of interest" description="Disordered" evidence="1">
    <location>
        <begin position="37"/>
        <end position="66"/>
    </location>
</feature>
<dbReference type="EMBL" id="CP001669">
    <property type="protein sequence ID" value="AFZ79134.1"/>
    <property type="molecule type" value="Genomic_DNA"/>
</dbReference>
<dbReference type="AlphaFoldDB" id="L0AW57"/>
<reference evidence="3 4" key="1">
    <citation type="journal article" date="2012" name="BMC Genomics">
        <title>Comparative genomic analysis and phylogenetic position of Theileria equi.</title>
        <authorList>
            <person name="Kappmeyer L.S."/>
            <person name="Thiagarajan M."/>
            <person name="Herndon D.R."/>
            <person name="Ramsay J.D."/>
            <person name="Caler E."/>
            <person name="Djikeng A."/>
            <person name="Gillespie J.J."/>
            <person name="Lau A.O."/>
            <person name="Roalson E.H."/>
            <person name="Silva J.C."/>
            <person name="Silva M.G."/>
            <person name="Suarez C.E."/>
            <person name="Ueti M.W."/>
            <person name="Nene V.M."/>
            <person name="Mealey R.H."/>
            <person name="Knowles D.P."/>
            <person name="Brayton K.A."/>
        </authorList>
    </citation>
    <scope>NUCLEOTIDE SEQUENCE [LARGE SCALE GENOMIC DNA]</scope>
    <source>
        <strain evidence="3 4">WA</strain>
    </source>
</reference>
<evidence type="ECO:0000313" key="4">
    <source>
        <dbReference type="Proteomes" id="UP000031512"/>
    </source>
</evidence>
<accession>L0AW57</accession>
<dbReference type="Pfam" id="PF23522">
    <property type="entry name" value="Microp_apicomplexa_12"/>
    <property type="match status" value="1"/>
</dbReference>
<dbReference type="VEuPathDB" id="PiroplasmaDB:BEWA_019800"/>
<evidence type="ECO:0000259" key="2">
    <source>
        <dbReference type="Pfam" id="PF23522"/>
    </source>
</evidence>
<proteinExistence type="predicted"/>
<feature type="domain" description="Microprotein" evidence="2">
    <location>
        <begin position="54"/>
        <end position="105"/>
    </location>
</feature>
<evidence type="ECO:0000256" key="1">
    <source>
        <dbReference type="SAM" id="MobiDB-lite"/>
    </source>
</evidence>
<dbReference type="InterPro" id="IPR056351">
    <property type="entry name" value="Microp_dom_apicomplexa_3"/>
</dbReference>
<dbReference type="OrthoDB" id="10345336at2759"/>
<sequence>MGIIQFCCMKSILTIILLTFITNNTLYTHSIGLKASSKDNQKLTSSGTSRYMEPHTHNTSEDPNNIPLNNLTIEVLPNDDEEDDGFLQFGLLRDAYGYGESLKTIGSE</sequence>
<name>L0AW57_THEEQ</name>
<dbReference type="Proteomes" id="UP000031512">
    <property type="component" value="Chromosome 1"/>
</dbReference>
<organism evidence="3 4">
    <name type="scientific">Theileria equi strain WA</name>
    <dbReference type="NCBI Taxonomy" id="1537102"/>
    <lineage>
        <taxon>Eukaryota</taxon>
        <taxon>Sar</taxon>
        <taxon>Alveolata</taxon>
        <taxon>Apicomplexa</taxon>
        <taxon>Aconoidasida</taxon>
        <taxon>Piroplasmida</taxon>
        <taxon>Theileriidae</taxon>
        <taxon>Theileria</taxon>
    </lineage>
</organism>
<evidence type="ECO:0000313" key="3">
    <source>
        <dbReference type="EMBL" id="AFZ79134.1"/>
    </source>
</evidence>
<dbReference type="KEGG" id="beq:BEWA_019800"/>
<protein>
    <recommendedName>
        <fullName evidence="2">Microprotein domain-containing protein</fullName>
    </recommendedName>
</protein>